<dbReference type="WBParaSite" id="L893_g17650.t1">
    <property type="protein sequence ID" value="L893_g17650.t1"/>
    <property type="gene ID" value="L893_g17650"/>
</dbReference>
<reference evidence="2" key="1">
    <citation type="submission" date="2016-11" db="UniProtKB">
        <authorList>
            <consortium name="WormBaseParasite"/>
        </authorList>
    </citation>
    <scope>IDENTIFICATION</scope>
</reference>
<sequence>MLTTLLLLYEMKSCLTVILLFASVSGSVVNQRAWQNLGLTRFFKTLTQKPPVQEKEAVISPPSSVNPDCLKPVVPSFMYSSFSMPFFTFRSNPERCVIVYGVGARHGTANVFFSYESCMRTCLLAIP</sequence>
<dbReference type="AlphaFoldDB" id="A0A1I7YLT6"/>
<evidence type="ECO:0000313" key="1">
    <source>
        <dbReference type="Proteomes" id="UP000095287"/>
    </source>
</evidence>
<dbReference type="GO" id="GO:0004867">
    <property type="term" value="F:serine-type endopeptidase inhibitor activity"/>
    <property type="evidence" value="ECO:0007669"/>
    <property type="project" value="InterPro"/>
</dbReference>
<keyword evidence="1" id="KW-1185">Reference proteome</keyword>
<organism evidence="1 2">
    <name type="scientific">Steinernema glaseri</name>
    <dbReference type="NCBI Taxonomy" id="37863"/>
    <lineage>
        <taxon>Eukaryota</taxon>
        <taxon>Metazoa</taxon>
        <taxon>Ecdysozoa</taxon>
        <taxon>Nematoda</taxon>
        <taxon>Chromadorea</taxon>
        <taxon>Rhabditida</taxon>
        <taxon>Tylenchina</taxon>
        <taxon>Panagrolaimomorpha</taxon>
        <taxon>Strongyloidoidea</taxon>
        <taxon>Steinernematidae</taxon>
        <taxon>Steinernema</taxon>
    </lineage>
</organism>
<accession>A0A1I7YLT6</accession>
<evidence type="ECO:0000313" key="2">
    <source>
        <dbReference type="WBParaSite" id="L893_g17650.t1"/>
    </source>
</evidence>
<protein>
    <submittedName>
        <fullName evidence="2">BPTI/Kunitz inhibitor domain-containing protein</fullName>
    </submittedName>
</protein>
<name>A0A1I7YLT6_9BILA</name>
<dbReference type="SUPFAM" id="SSF57362">
    <property type="entry name" value="BPTI-like"/>
    <property type="match status" value="1"/>
</dbReference>
<dbReference type="Proteomes" id="UP000095287">
    <property type="component" value="Unplaced"/>
</dbReference>
<dbReference type="InterPro" id="IPR036880">
    <property type="entry name" value="Kunitz_BPTI_sf"/>
</dbReference>
<proteinExistence type="predicted"/>